<evidence type="ECO:0000313" key="11">
    <source>
        <dbReference type="EnsemblMetazoa" id="G2152.1:cds"/>
    </source>
</evidence>
<keyword evidence="6 9" id="KW-0732">Signal</keyword>
<dbReference type="AlphaFoldDB" id="A0A8W8K1M3"/>
<dbReference type="Pfam" id="PF02014">
    <property type="entry name" value="Reeler"/>
    <property type="match status" value="1"/>
</dbReference>
<evidence type="ECO:0000256" key="9">
    <source>
        <dbReference type="SAM" id="SignalP"/>
    </source>
</evidence>
<dbReference type="CDD" id="cd08544">
    <property type="entry name" value="Reeler"/>
    <property type="match status" value="1"/>
</dbReference>
<feature type="chain" id="PRO_5036460315" description="Reelin domain-containing protein" evidence="9">
    <location>
        <begin position="21"/>
        <end position="235"/>
    </location>
</feature>
<evidence type="ECO:0000256" key="5">
    <source>
        <dbReference type="ARBA" id="ARBA00022588"/>
    </source>
</evidence>
<proteinExistence type="inferred from homology"/>
<dbReference type="GO" id="GO:0005576">
    <property type="term" value="C:extracellular region"/>
    <property type="evidence" value="ECO:0007669"/>
    <property type="project" value="UniProtKB-SubCell"/>
</dbReference>
<feature type="signal peptide" evidence="9">
    <location>
        <begin position="1"/>
        <end position="20"/>
    </location>
</feature>
<evidence type="ECO:0000256" key="6">
    <source>
        <dbReference type="ARBA" id="ARBA00022729"/>
    </source>
</evidence>
<dbReference type="InterPro" id="IPR002861">
    <property type="entry name" value="Reeler_dom"/>
</dbReference>
<comment type="similarity">
    <text evidence="2">Belongs to the insect defense protein family.</text>
</comment>
<evidence type="ECO:0000256" key="1">
    <source>
        <dbReference type="ARBA" id="ARBA00004613"/>
    </source>
</evidence>
<keyword evidence="7" id="KW-0391">Immunity</keyword>
<keyword evidence="5" id="KW-0399">Innate immunity</keyword>
<evidence type="ECO:0000313" key="12">
    <source>
        <dbReference type="Proteomes" id="UP000005408"/>
    </source>
</evidence>
<evidence type="ECO:0000256" key="2">
    <source>
        <dbReference type="ARBA" id="ARBA00008501"/>
    </source>
</evidence>
<dbReference type="Proteomes" id="UP000005408">
    <property type="component" value="Unassembled WGS sequence"/>
</dbReference>
<feature type="domain" description="Reelin" evidence="10">
    <location>
        <begin position="31"/>
        <end position="170"/>
    </location>
</feature>
<dbReference type="OMA" id="DVELIHC"/>
<accession>A0A8W8K1M3</accession>
<evidence type="ECO:0000256" key="8">
    <source>
        <dbReference type="ARBA" id="ARBA00023022"/>
    </source>
</evidence>
<keyword evidence="12" id="KW-1185">Reference proteome</keyword>
<sequence>MWIILSVSVLLTTHSSFVWTAYPFTFSERECRDLFPERIGKDSLSDHANHDLPFEIEPSDSIYGISPNGIHVTVKAVSKWRIKGIIMQARVTGNCGNPAQQHPVGHFETKETSALMSANCSSGHQFETITHKTYPLDKDNFIIRWFPPEKTTANIYFVATIVSGKDEFWTGIASHVIRHKDQKFKRSETPCPMRNSTNTDGGTYEAHSGACQFHPSVYLTTSFIVAVILVAIGSK</sequence>
<evidence type="ECO:0000256" key="3">
    <source>
        <dbReference type="ARBA" id="ARBA00022525"/>
    </source>
</evidence>
<organism evidence="11 12">
    <name type="scientific">Magallana gigas</name>
    <name type="common">Pacific oyster</name>
    <name type="synonym">Crassostrea gigas</name>
    <dbReference type="NCBI Taxonomy" id="29159"/>
    <lineage>
        <taxon>Eukaryota</taxon>
        <taxon>Metazoa</taxon>
        <taxon>Spiralia</taxon>
        <taxon>Lophotrochozoa</taxon>
        <taxon>Mollusca</taxon>
        <taxon>Bivalvia</taxon>
        <taxon>Autobranchia</taxon>
        <taxon>Pteriomorphia</taxon>
        <taxon>Ostreida</taxon>
        <taxon>Ostreoidea</taxon>
        <taxon>Ostreidae</taxon>
        <taxon>Magallana</taxon>
    </lineage>
</organism>
<dbReference type="PANTHER" id="PTHR45828:SF9">
    <property type="entry name" value="CELL WALL INTEGRITY AND STRESS RESPONSE COMPONENT 4-LIKE-RELATED"/>
    <property type="match status" value="1"/>
</dbReference>
<evidence type="ECO:0000256" key="4">
    <source>
        <dbReference type="ARBA" id="ARBA00022529"/>
    </source>
</evidence>
<dbReference type="GO" id="GO:0016020">
    <property type="term" value="C:membrane"/>
    <property type="evidence" value="ECO:0007669"/>
    <property type="project" value="TreeGrafter"/>
</dbReference>
<evidence type="ECO:0000259" key="10">
    <source>
        <dbReference type="Pfam" id="PF02014"/>
    </source>
</evidence>
<dbReference type="OrthoDB" id="6142131at2759"/>
<dbReference type="GO" id="GO:0045087">
    <property type="term" value="P:innate immune response"/>
    <property type="evidence" value="ECO:0007669"/>
    <property type="project" value="UniProtKB-KW"/>
</dbReference>
<comment type="subcellular location">
    <subcellularLocation>
        <location evidence="1">Secreted</location>
    </subcellularLocation>
</comment>
<dbReference type="InterPro" id="IPR042307">
    <property type="entry name" value="Reeler_sf"/>
</dbReference>
<name>A0A8W8K1M3_MAGGI</name>
<keyword evidence="4" id="KW-0929">Antimicrobial</keyword>
<dbReference type="Gene3D" id="2.60.40.4060">
    <property type="entry name" value="Reeler domain"/>
    <property type="match status" value="1"/>
</dbReference>
<reference evidence="11" key="1">
    <citation type="submission" date="2022-08" db="UniProtKB">
        <authorList>
            <consortium name="EnsemblMetazoa"/>
        </authorList>
    </citation>
    <scope>IDENTIFICATION</scope>
    <source>
        <strain evidence="11">05x7-T-G4-1.051#20</strain>
    </source>
</reference>
<keyword evidence="3" id="KW-0964">Secreted</keyword>
<keyword evidence="8" id="KW-0044">Antibiotic</keyword>
<dbReference type="InterPro" id="IPR051237">
    <property type="entry name" value="Ferric-chelate_Red/DefProt"/>
</dbReference>
<dbReference type="EnsemblMetazoa" id="G2152.1">
    <property type="protein sequence ID" value="G2152.1:cds"/>
    <property type="gene ID" value="G2152"/>
</dbReference>
<dbReference type="PANTHER" id="PTHR45828">
    <property type="entry name" value="CYTOCHROME B561/FERRIC REDUCTASE TRANSMEMBRANE"/>
    <property type="match status" value="1"/>
</dbReference>
<protein>
    <recommendedName>
        <fullName evidence="10">Reelin domain-containing protein</fullName>
    </recommendedName>
</protein>
<evidence type="ECO:0000256" key="7">
    <source>
        <dbReference type="ARBA" id="ARBA00022859"/>
    </source>
</evidence>
<dbReference type="GO" id="GO:0042742">
    <property type="term" value="P:defense response to bacterium"/>
    <property type="evidence" value="ECO:0007669"/>
    <property type="project" value="UniProtKB-KW"/>
</dbReference>